<name>A0A1N6DM37_9GAMM</name>
<dbReference type="GO" id="GO:0008641">
    <property type="term" value="F:ubiquitin-like modifier activating enzyme activity"/>
    <property type="evidence" value="ECO:0007669"/>
    <property type="project" value="InterPro"/>
</dbReference>
<proteinExistence type="predicted"/>
<gene>
    <name evidence="2" type="ORF">SAMN05443662_0272</name>
</gene>
<dbReference type="CDD" id="cd00755">
    <property type="entry name" value="YgdL_like"/>
    <property type="match status" value="1"/>
</dbReference>
<dbReference type="EMBL" id="FSRE01000001">
    <property type="protein sequence ID" value="SIN71889.1"/>
    <property type="molecule type" value="Genomic_DNA"/>
</dbReference>
<dbReference type="GO" id="GO:0061503">
    <property type="term" value="F:tRNA threonylcarbamoyladenosine dehydratase"/>
    <property type="evidence" value="ECO:0007669"/>
    <property type="project" value="TreeGrafter"/>
</dbReference>
<dbReference type="Pfam" id="PF00899">
    <property type="entry name" value="ThiF"/>
    <property type="match status" value="1"/>
</dbReference>
<accession>A0A1N6DM37</accession>
<evidence type="ECO:0000259" key="1">
    <source>
        <dbReference type="Pfam" id="PF00899"/>
    </source>
</evidence>
<keyword evidence="3" id="KW-1185">Reference proteome</keyword>
<dbReference type="Gene3D" id="3.40.50.720">
    <property type="entry name" value="NAD(P)-binding Rossmann-like Domain"/>
    <property type="match status" value="1"/>
</dbReference>
<dbReference type="InterPro" id="IPR045886">
    <property type="entry name" value="ThiF/MoeB/HesA"/>
</dbReference>
<dbReference type="PANTHER" id="PTHR43267:SF1">
    <property type="entry name" value="TRNA THREONYLCARBAMOYLADENOSINE DEHYDRATASE"/>
    <property type="match status" value="1"/>
</dbReference>
<dbReference type="PANTHER" id="PTHR43267">
    <property type="entry name" value="TRNA THREONYLCARBAMOYLADENOSINE DEHYDRATASE"/>
    <property type="match status" value="1"/>
</dbReference>
<feature type="domain" description="THIF-type NAD/FAD binding fold" evidence="1">
    <location>
        <begin position="15"/>
        <end position="241"/>
    </location>
</feature>
<sequence>MNEHLNDPLFERSRLVFEDAAILRLLDARVLVAGCGGVGGFVVEALARAGVGELVLVDHDVVSPSNLNRQIVALHSTLDQPKVDVLKQRVEDINPLCRVDARQTFLAPDDMPALVGEKFDFVVDAIDSLNCKVRLVYEAWHQQVPVVSSMGAGRRVDPRFIRVADLMDTHGCGLARQMRQRLRKLGVGRGIEVVFSEELPKAPGPMEAIEGARGRVVNGTASYMPGLFGLTLAGRVIQRLTASE</sequence>
<dbReference type="AlphaFoldDB" id="A0A1N6DM37"/>
<dbReference type="Proteomes" id="UP000198461">
    <property type="component" value="Unassembled WGS sequence"/>
</dbReference>
<organism evidence="2 3">
    <name type="scientific">Sulfurivirga caldicuralii</name>
    <dbReference type="NCBI Taxonomy" id="364032"/>
    <lineage>
        <taxon>Bacteria</taxon>
        <taxon>Pseudomonadati</taxon>
        <taxon>Pseudomonadota</taxon>
        <taxon>Gammaproteobacteria</taxon>
        <taxon>Thiotrichales</taxon>
        <taxon>Piscirickettsiaceae</taxon>
        <taxon>Sulfurivirga</taxon>
    </lineage>
</organism>
<dbReference type="SUPFAM" id="SSF69572">
    <property type="entry name" value="Activating enzymes of the ubiquitin-like proteins"/>
    <property type="match status" value="1"/>
</dbReference>
<dbReference type="InterPro" id="IPR035985">
    <property type="entry name" value="Ubiquitin-activating_enz"/>
</dbReference>
<protein>
    <submittedName>
        <fullName evidence="2">tRNA A37 threonylcarbamoyladenosine dehydratase</fullName>
    </submittedName>
</protein>
<evidence type="ECO:0000313" key="2">
    <source>
        <dbReference type="EMBL" id="SIN71889.1"/>
    </source>
</evidence>
<reference evidence="2 3" key="1">
    <citation type="submission" date="2016-11" db="EMBL/GenBank/DDBJ databases">
        <authorList>
            <person name="Jaros S."/>
            <person name="Januszkiewicz K."/>
            <person name="Wedrychowicz H."/>
        </authorList>
    </citation>
    <scope>NUCLEOTIDE SEQUENCE [LARGE SCALE GENOMIC DNA]</scope>
    <source>
        <strain evidence="2 3">DSM 17737</strain>
    </source>
</reference>
<evidence type="ECO:0000313" key="3">
    <source>
        <dbReference type="Proteomes" id="UP000198461"/>
    </source>
</evidence>
<dbReference type="GO" id="GO:0061504">
    <property type="term" value="P:cyclic threonylcarbamoyladenosine biosynthetic process"/>
    <property type="evidence" value="ECO:0007669"/>
    <property type="project" value="TreeGrafter"/>
</dbReference>
<dbReference type="InterPro" id="IPR000594">
    <property type="entry name" value="ThiF_NAD_FAD-bd"/>
</dbReference>
<dbReference type="STRING" id="364032.SAMN05443662_0272"/>